<dbReference type="Pfam" id="PF00441">
    <property type="entry name" value="Acyl-CoA_dh_1"/>
    <property type="match status" value="1"/>
</dbReference>
<feature type="domain" description="Acyl-CoA dehydrogenase/oxidase N-terminal" evidence="7">
    <location>
        <begin position="9"/>
        <end position="125"/>
    </location>
</feature>
<dbReference type="Pfam" id="PF02771">
    <property type="entry name" value="Acyl-CoA_dh_N"/>
    <property type="match status" value="1"/>
</dbReference>
<proteinExistence type="inferred from homology"/>
<comment type="similarity">
    <text evidence="2">Belongs to the acyl-CoA dehydrogenase family.</text>
</comment>
<dbReference type="InterPro" id="IPR009075">
    <property type="entry name" value="AcylCo_DH/oxidase_C"/>
</dbReference>
<keyword evidence="9" id="KW-1185">Reference proteome</keyword>
<keyword evidence="3" id="KW-0285">Flavoprotein</keyword>
<dbReference type="SUPFAM" id="SSF56645">
    <property type="entry name" value="Acyl-CoA dehydrogenase NM domain-like"/>
    <property type="match status" value="1"/>
</dbReference>
<dbReference type="CDD" id="cd00567">
    <property type="entry name" value="ACAD"/>
    <property type="match status" value="1"/>
</dbReference>
<evidence type="ECO:0000256" key="1">
    <source>
        <dbReference type="ARBA" id="ARBA00001974"/>
    </source>
</evidence>
<dbReference type="InterPro" id="IPR006091">
    <property type="entry name" value="Acyl-CoA_Oxase/DH_mid-dom"/>
</dbReference>
<comment type="cofactor">
    <cofactor evidence="1">
        <name>FAD</name>
        <dbReference type="ChEBI" id="CHEBI:57692"/>
    </cofactor>
</comment>
<dbReference type="Gene3D" id="2.40.110.10">
    <property type="entry name" value="Butyryl-CoA Dehydrogenase, subunit A, domain 2"/>
    <property type="match status" value="1"/>
</dbReference>
<comment type="caution">
    <text evidence="8">The sequence shown here is derived from an EMBL/GenBank/DDBJ whole genome shotgun (WGS) entry which is preliminary data.</text>
</comment>
<evidence type="ECO:0000313" key="9">
    <source>
        <dbReference type="Proteomes" id="UP001365846"/>
    </source>
</evidence>
<feature type="domain" description="Acyl-CoA dehydrogenase/oxidase C-terminal" evidence="5">
    <location>
        <begin position="251"/>
        <end position="397"/>
    </location>
</feature>
<dbReference type="PANTHER" id="PTHR43884">
    <property type="entry name" value="ACYL-COA DEHYDROGENASE"/>
    <property type="match status" value="1"/>
</dbReference>
<dbReference type="Gene3D" id="1.10.540.10">
    <property type="entry name" value="Acyl-CoA dehydrogenase/oxidase, N-terminal domain"/>
    <property type="match status" value="1"/>
</dbReference>
<evidence type="ECO:0000259" key="5">
    <source>
        <dbReference type="Pfam" id="PF00441"/>
    </source>
</evidence>
<dbReference type="InterPro" id="IPR009100">
    <property type="entry name" value="AcylCoA_DH/oxidase_NM_dom_sf"/>
</dbReference>
<evidence type="ECO:0000256" key="3">
    <source>
        <dbReference type="ARBA" id="ARBA00022630"/>
    </source>
</evidence>
<evidence type="ECO:0000259" key="7">
    <source>
        <dbReference type="Pfam" id="PF02771"/>
    </source>
</evidence>
<dbReference type="RefSeq" id="WP_340361068.1">
    <property type="nucleotide sequence ID" value="NZ_JBBKZU010000025.1"/>
</dbReference>
<organism evidence="8 9">
    <name type="scientific">Variovorax ureilyticus</name>
    <dbReference type="NCBI Taxonomy" id="1836198"/>
    <lineage>
        <taxon>Bacteria</taxon>
        <taxon>Pseudomonadati</taxon>
        <taxon>Pseudomonadota</taxon>
        <taxon>Betaproteobacteria</taxon>
        <taxon>Burkholderiales</taxon>
        <taxon>Comamonadaceae</taxon>
        <taxon>Variovorax</taxon>
    </lineage>
</organism>
<evidence type="ECO:0000256" key="2">
    <source>
        <dbReference type="ARBA" id="ARBA00009347"/>
    </source>
</evidence>
<protein>
    <submittedName>
        <fullName evidence="8">Acyl-CoA dehydrogenase family protein</fullName>
    </submittedName>
</protein>
<feature type="domain" description="Acyl-CoA oxidase/dehydrogenase middle" evidence="6">
    <location>
        <begin position="131"/>
        <end position="235"/>
    </location>
</feature>
<dbReference type="Pfam" id="PF02770">
    <property type="entry name" value="Acyl-CoA_dh_M"/>
    <property type="match status" value="1"/>
</dbReference>
<dbReference type="PANTHER" id="PTHR43884:SF12">
    <property type="entry name" value="ISOVALERYL-COA DEHYDROGENASE, MITOCHONDRIAL-RELATED"/>
    <property type="match status" value="1"/>
</dbReference>
<dbReference type="Proteomes" id="UP001365846">
    <property type="component" value="Unassembled WGS sequence"/>
</dbReference>
<dbReference type="InterPro" id="IPR013786">
    <property type="entry name" value="AcylCoA_DH/ox_N"/>
</dbReference>
<dbReference type="Gene3D" id="1.20.140.10">
    <property type="entry name" value="Butyryl-CoA Dehydrogenase, subunit A, domain 3"/>
    <property type="match status" value="1"/>
</dbReference>
<gene>
    <name evidence="8" type="ORF">WKW77_32750</name>
</gene>
<reference evidence="8 9" key="1">
    <citation type="submission" date="2024-03" db="EMBL/GenBank/DDBJ databases">
        <title>Novel species of the genus Variovorax.</title>
        <authorList>
            <person name="Liu Q."/>
            <person name="Xin Y.-H."/>
        </authorList>
    </citation>
    <scope>NUCLEOTIDE SEQUENCE [LARGE SCALE GENOMIC DNA]</scope>
    <source>
        <strain evidence="8 9">KACC 18899</strain>
    </source>
</reference>
<dbReference type="InterPro" id="IPR037069">
    <property type="entry name" value="AcylCoA_DH/ox_N_sf"/>
</dbReference>
<keyword evidence="4" id="KW-0274">FAD</keyword>
<dbReference type="InterPro" id="IPR036250">
    <property type="entry name" value="AcylCo_DH-like_C"/>
</dbReference>
<evidence type="ECO:0000313" key="8">
    <source>
        <dbReference type="EMBL" id="MEJ8815872.1"/>
    </source>
</evidence>
<dbReference type="SUPFAM" id="SSF47203">
    <property type="entry name" value="Acyl-CoA dehydrogenase C-terminal domain-like"/>
    <property type="match status" value="1"/>
</dbReference>
<accession>A0ABU8VQD2</accession>
<dbReference type="EMBL" id="JBBKZU010000025">
    <property type="protein sequence ID" value="MEJ8815872.1"/>
    <property type="molecule type" value="Genomic_DNA"/>
</dbReference>
<evidence type="ECO:0000256" key="4">
    <source>
        <dbReference type="ARBA" id="ARBA00022827"/>
    </source>
</evidence>
<name>A0ABU8VQD2_9BURK</name>
<evidence type="ECO:0000259" key="6">
    <source>
        <dbReference type="Pfam" id="PF02770"/>
    </source>
</evidence>
<dbReference type="InterPro" id="IPR046373">
    <property type="entry name" value="Acyl-CoA_Oxase/DH_mid-dom_sf"/>
</dbReference>
<sequence>MAIDFTFSPNQRELQRHARSVAREVLSQVPGAIRHLATPSERFLATRPMYEQVIREGFLRRLIPMPFGGEGTGLLDMAIVAEEFHAVDCNVSLTMFANILGLAPIFIAGSPEQQRRFIAPFLSTEGAPLAALANSEPGGSANFASPAPGAGVRSTARRVDEGWCIDAEKQWVSSATGWDGTGADLLCVVCRTDPQAPPDQSISVIAVPRGAQGLSTVRDLESMGHRGHLVPRFRLSSVTVAEDNLVGRLGAGQEIIEGSFAGTAALVGIMGVGLMRAAFDFALRFAKTEHRGGPVPIIEHQAVGYALADAKTTIEAARYLGWKACQAMDQQLPGALELALHSKIFGSESAVRVITDLMRVVGIDSYDQALPLAGWLQDAIALPLFDGGNMGVRRRQLHQILRERAYDPLHAPASA</sequence>